<organism evidence="2 3">
    <name type="scientific">Nocardiopsis eucommiae</name>
    <dbReference type="NCBI Taxonomy" id="2831970"/>
    <lineage>
        <taxon>Bacteria</taxon>
        <taxon>Bacillati</taxon>
        <taxon>Actinomycetota</taxon>
        <taxon>Actinomycetes</taxon>
        <taxon>Streptosporangiales</taxon>
        <taxon>Nocardiopsidaceae</taxon>
        <taxon>Nocardiopsis</taxon>
    </lineage>
</organism>
<keyword evidence="1" id="KW-1133">Transmembrane helix</keyword>
<keyword evidence="1" id="KW-0472">Membrane</keyword>
<sequence length="75" mass="7617">MAYTSSGESSPGTALAVAILTLVCCNLIGGVVGIAFAAVAMGKEDEEERARFTGYAWTAIVIGLVLSGLGILLIL</sequence>
<name>A0A975LAS5_9ACTN</name>
<dbReference type="Proteomes" id="UP000682416">
    <property type="component" value="Chromosome"/>
</dbReference>
<keyword evidence="3" id="KW-1185">Reference proteome</keyword>
<dbReference type="RefSeq" id="WP_017544280.1">
    <property type="nucleotide sequence ID" value="NZ_CBDRIY010000004.1"/>
</dbReference>
<protein>
    <recommendedName>
        <fullName evidence="4">DUF4190 domain-containing protein</fullName>
    </recommendedName>
</protein>
<evidence type="ECO:0000256" key="1">
    <source>
        <dbReference type="SAM" id="Phobius"/>
    </source>
</evidence>
<feature type="transmembrane region" description="Helical" evidence="1">
    <location>
        <begin position="52"/>
        <end position="74"/>
    </location>
</feature>
<accession>A0A975LAS5</accession>
<dbReference type="KEGG" id="nec:KGD82_01435"/>
<dbReference type="AlphaFoldDB" id="A0A975LAS5"/>
<keyword evidence="1" id="KW-0812">Transmembrane</keyword>
<gene>
    <name evidence="2" type="ORF">KGD82_01435</name>
</gene>
<evidence type="ECO:0000313" key="2">
    <source>
        <dbReference type="EMBL" id="QVJ01753.1"/>
    </source>
</evidence>
<reference evidence="2" key="1">
    <citation type="submission" date="2021-05" db="EMBL/GenBank/DDBJ databases">
        <authorList>
            <person name="Kaiqin L."/>
            <person name="Jian G."/>
        </authorList>
    </citation>
    <scope>NUCLEOTIDE SEQUENCE</scope>
    <source>
        <strain evidence="2">HDS5</strain>
    </source>
</reference>
<dbReference type="EMBL" id="CP074402">
    <property type="protein sequence ID" value="QVJ01753.1"/>
    <property type="molecule type" value="Genomic_DNA"/>
</dbReference>
<feature type="transmembrane region" description="Helical" evidence="1">
    <location>
        <begin position="12"/>
        <end position="40"/>
    </location>
</feature>
<proteinExistence type="predicted"/>
<evidence type="ECO:0000313" key="3">
    <source>
        <dbReference type="Proteomes" id="UP000682416"/>
    </source>
</evidence>
<evidence type="ECO:0008006" key="4">
    <source>
        <dbReference type="Google" id="ProtNLM"/>
    </source>
</evidence>